<evidence type="ECO:0000313" key="1">
    <source>
        <dbReference type="EMBL" id="PQO46619.1"/>
    </source>
</evidence>
<proteinExistence type="predicted"/>
<dbReference type="Proteomes" id="UP000237819">
    <property type="component" value="Unassembled WGS sequence"/>
</dbReference>
<dbReference type="OrthoDB" id="3078776at2"/>
<accession>A0A2S8GQB1</accession>
<sequence>METPSSLIDQCRQAVASTGDLEPAIELLRRHQLSKVESIRFLREHLGVPLGDAKQVVHASLTWRDVMERDEGFWGDLERVLRDDGRGEVE</sequence>
<gene>
    <name evidence="1" type="ORF">C5Y93_09135</name>
</gene>
<reference evidence="1 2" key="1">
    <citation type="submission" date="2018-02" db="EMBL/GenBank/DDBJ databases">
        <title>Comparative genomes isolates from brazilian mangrove.</title>
        <authorList>
            <person name="Araujo J.E."/>
            <person name="Taketani R.G."/>
            <person name="Silva M.C.P."/>
            <person name="Loureco M.V."/>
            <person name="Andreote F.D."/>
        </authorList>
    </citation>
    <scope>NUCLEOTIDE SEQUENCE [LARGE SCALE GENOMIC DNA]</scope>
    <source>
        <strain evidence="1 2">Nap-Phe MGV</strain>
    </source>
</reference>
<dbReference type="AlphaFoldDB" id="A0A2S8GQB1"/>
<name>A0A2S8GQB1_9BACT</name>
<dbReference type="EMBL" id="PUHZ01000009">
    <property type="protein sequence ID" value="PQO46619.1"/>
    <property type="molecule type" value="Genomic_DNA"/>
</dbReference>
<evidence type="ECO:0000313" key="2">
    <source>
        <dbReference type="Proteomes" id="UP000237819"/>
    </source>
</evidence>
<dbReference type="RefSeq" id="WP_105335097.1">
    <property type="nucleotide sequence ID" value="NZ_PUHZ01000009.1"/>
</dbReference>
<comment type="caution">
    <text evidence="1">The sequence shown here is derived from an EMBL/GenBank/DDBJ whole genome shotgun (WGS) entry which is preliminary data.</text>
</comment>
<protein>
    <submittedName>
        <fullName evidence="1">Uncharacterized protein</fullName>
    </submittedName>
</protein>
<organism evidence="1 2">
    <name type="scientific">Blastopirellula marina</name>
    <dbReference type="NCBI Taxonomy" id="124"/>
    <lineage>
        <taxon>Bacteria</taxon>
        <taxon>Pseudomonadati</taxon>
        <taxon>Planctomycetota</taxon>
        <taxon>Planctomycetia</taxon>
        <taxon>Pirellulales</taxon>
        <taxon>Pirellulaceae</taxon>
        <taxon>Blastopirellula</taxon>
    </lineage>
</organism>